<dbReference type="SMART" id="SM00966">
    <property type="entry name" value="SpoVT_AbrB"/>
    <property type="match status" value="1"/>
</dbReference>
<feature type="domain" description="SpoVT-AbrB" evidence="2">
    <location>
        <begin position="3"/>
        <end position="48"/>
    </location>
</feature>
<dbReference type="Gene3D" id="2.10.260.10">
    <property type="match status" value="1"/>
</dbReference>
<reference evidence="3 4" key="1">
    <citation type="journal article" date="2015" name="Proc. Natl. Acad. Sci. U.S.A.">
        <title>Expanded metabolic versatility of ubiquitous nitrite-oxidizing bacteria from the genus Nitrospira.</title>
        <authorList>
            <person name="Koch H."/>
            <person name="Lucker S."/>
            <person name="Albertsen M."/>
            <person name="Kitzinger K."/>
            <person name="Herbold C."/>
            <person name="Spieck E."/>
            <person name="Nielsen P.H."/>
            <person name="Wagner M."/>
            <person name="Daims H."/>
        </authorList>
    </citation>
    <scope>NUCLEOTIDE SEQUENCE [LARGE SCALE GENOMIC DNA]</scope>
    <source>
        <strain evidence="3 4">NSP M-1</strain>
    </source>
</reference>
<dbReference type="GO" id="GO:0003677">
    <property type="term" value="F:DNA binding"/>
    <property type="evidence" value="ECO:0007669"/>
    <property type="project" value="UniProtKB-UniRule"/>
</dbReference>
<dbReference type="Proteomes" id="UP000069205">
    <property type="component" value="Chromosome"/>
</dbReference>
<gene>
    <name evidence="3" type="ORF">NITMOv2_3010</name>
</gene>
<dbReference type="STRING" id="42253.NITMOv2_3010"/>
<name>A0A0K2GEP4_NITMO</name>
<dbReference type="NCBIfam" id="TIGR01439">
    <property type="entry name" value="lp_hng_hel_AbrB"/>
    <property type="match status" value="1"/>
</dbReference>
<evidence type="ECO:0000256" key="1">
    <source>
        <dbReference type="PROSITE-ProRule" id="PRU01076"/>
    </source>
</evidence>
<dbReference type="KEGG" id="nmv:NITMOv2_3010"/>
<organism evidence="3 4">
    <name type="scientific">Nitrospira moscoviensis</name>
    <dbReference type="NCBI Taxonomy" id="42253"/>
    <lineage>
        <taxon>Bacteria</taxon>
        <taxon>Pseudomonadati</taxon>
        <taxon>Nitrospirota</taxon>
        <taxon>Nitrospiria</taxon>
        <taxon>Nitrospirales</taxon>
        <taxon>Nitrospiraceae</taxon>
        <taxon>Nitrospira</taxon>
    </lineage>
</organism>
<accession>A0A0K2GEP4</accession>
<dbReference type="Pfam" id="PF04014">
    <property type="entry name" value="MazE_antitoxin"/>
    <property type="match status" value="1"/>
</dbReference>
<dbReference type="SUPFAM" id="SSF89447">
    <property type="entry name" value="AbrB/MazE/MraZ-like"/>
    <property type="match status" value="1"/>
</dbReference>
<protein>
    <submittedName>
        <fullName evidence="3">Transcriptional regulator, AbrB family</fullName>
    </submittedName>
</protein>
<dbReference type="PATRIC" id="fig|42253.5.peg.2974"/>
<evidence type="ECO:0000259" key="2">
    <source>
        <dbReference type="PROSITE" id="PS51740"/>
    </source>
</evidence>
<proteinExistence type="predicted"/>
<dbReference type="AlphaFoldDB" id="A0A0K2GEP4"/>
<dbReference type="PROSITE" id="PS51740">
    <property type="entry name" value="SPOVT_ABRB"/>
    <property type="match status" value="1"/>
</dbReference>
<dbReference type="RefSeq" id="WP_053380430.1">
    <property type="nucleotide sequence ID" value="NZ_CP011801.1"/>
</dbReference>
<evidence type="ECO:0000313" key="3">
    <source>
        <dbReference type="EMBL" id="ALA59415.1"/>
    </source>
</evidence>
<keyword evidence="4" id="KW-1185">Reference proteome</keyword>
<sequence>MAPFKTHLSQGGRIVIPAGYRKALGLKPGDDVVLVLEENEVRLVTPRQAVKRAQSLVRQFVPKGRALADELMKDRRQEVRLERKKRAVTVSRS</sequence>
<dbReference type="InterPro" id="IPR007159">
    <property type="entry name" value="SpoVT-AbrB_dom"/>
</dbReference>
<dbReference type="InterPro" id="IPR037914">
    <property type="entry name" value="SpoVT-AbrB_sf"/>
</dbReference>
<evidence type="ECO:0000313" key="4">
    <source>
        <dbReference type="Proteomes" id="UP000069205"/>
    </source>
</evidence>
<dbReference type="OrthoDB" id="515025at2"/>
<dbReference type="EMBL" id="CP011801">
    <property type="protein sequence ID" value="ALA59415.1"/>
    <property type="molecule type" value="Genomic_DNA"/>
</dbReference>
<keyword evidence="1" id="KW-0238">DNA-binding</keyword>